<gene>
    <name evidence="8" type="ORF">AKO1_008578</name>
</gene>
<keyword evidence="3 5" id="KW-0408">Iron</keyword>
<feature type="compositionally biased region" description="Polar residues" evidence="6">
    <location>
        <begin position="1"/>
        <end position="11"/>
    </location>
</feature>
<dbReference type="AlphaFoldDB" id="A0AAW2YQB9"/>
<evidence type="ECO:0000256" key="4">
    <source>
        <dbReference type="ARBA" id="ARBA00038168"/>
    </source>
</evidence>
<dbReference type="GO" id="GO:0046872">
    <property type="term" value="F:metal ion binding"/>
    <property type="evidence" value="ECO:0007669"/>
    <property type="project" value="UniProtKB-UniRule"/>
</dbReference>
<sequence length="112" mass="12478">MSFFSSITSYFTGGGEEPQKKERKKIIPLIDADKINIVALDDLKSRNNNESCYICIDGYIYDVTKFLNEHPGGEDILLDVSGAQDASEAFHDSGHSDEAIKQMEAYLVGRIQ</sequence>
<dbReference type="InterPro" id="IPR001199">
    <property type="entry name" value="Cyt_B5-like_heme/steroid-bd"/>
</dbReference>
<comment type="similarity">
    <text evidence="4 5">Belongs to the cytochrome b5 family.</text>
</comment>
<dbReference type="InterPro" id="IPR018506">
    <property type="entry name" value="Cyt_B5_heme-BS"/>
</dbReference>
<keyword evidence="1 5" id="KW-0349">Heme</keyword>
<dbReference type="EMBL" id="JAOPGA020000365">
    <property type="protein sequence ID" value="KAL0478312.1"/>
    <property type="molecule type" value="Genomic_DNA"/>
</dbReference>
<dbReference type="GO" id="GO:0020037">
    <property type="term" value="F:heme binding"/>
    <property type="evidence" value="ECO:0007669"/>
    <property type="project" value="UniProtKB-UniRule"/>
</dbReference>
<evidence type="ECO:0000256" key="3">
    <source>
        <dbReference type="ARBA" id="ARBA00023004"/>
    </source>
</evidence>
<evidence type="ECO:0000256" key="5">
    <source>
        <dbReference type="RuleBase" id="RU362121"/>
    </source>
</evidence>
<dbReference type="InterPro" id="IPR036400">
    <property type="entry name" value="Cyt_B5-like_heme/steroid_sf"/>
</dbReference>
<dbReference type="SMART" id="SM01117">
    <property type="entry name" value="Cyt-b5"/>
    <property type="match status" value="1"/>
</dbReference>
<evidence type="ECO:0000313" key="9">
    <source>
        <dbReference type="Proteomes" id="UP001431209"/>
    </source>
</evidence>
<dbReference type="Proteomes" id="UP001431209">
    <property type="component" value="Unassembled WGS sequence"/>
</dbReference>
<evidence type="ECO:0000313" key="8">
    <source>
        <dbReference type="EMBL" id="KAL0478312.1"/>
    </source>
</evidence>
<proteinExistence type="inferred from homology"/>
<comment type="caution">
    <text evidence="8">The sequence shown here is derived from an EMBL/GenBank/DDBJ whole genome shotgun (WGS) entry which is preliminary data.</text>
</comment>
<reference evidence="8 9" key="1">
    <citation type="submission" date="2024-03" db="EMBL/GenBank/DDBJ databases">
        <title>The Acrasis kona genome and developmental transcriptomes reveal deep origins of eukaryotic multicellular pathways.</title>
        <authorList>
            <person name="Sheikh S."/>
            <person name="Fu C.-J."/>
            <person name="Brown M.W."/>
            <person name="Baldauf S.L."/>
        </authorList>
    </citation>
    <scope>NUCLEOTIDE SEQUENCE [LARGE SCALE GENOMIC DNA]</scope>
    <source>
        <strain evidence="8 9">ATCC MYA-3509</strain>
    </source>
</reference>
<dbReference type="PRINTS" id="PR00363">
    <property type="entry name" value="CYTOCHROMEB5"/>
</dbReference>
<dbReference type="SUPFAM" id="SSF55856">
    <property type="entry name" value="Cytochrome b5-like heme/steroid binding domain"/>
    <property type="match status" value="1"/>
</dbReference>
<dbReference type="PANTHER" id="PTHR19359">
    <property type="entry name" value="CYTOCHROME B5"/>
    <property type="match status" value="1"/>
</dbReference>
<accession>A0AAW2YQB9</accession>
<evidence type="ECO:0000259" key="7">
    <source>
        <dbReference type="PROSITE" id="PS50255"/>
    </source>
</evidence>
<feature type="domain" description="Cytochrome b5 heme-binding" evidence="7">
    <location>
        <begin position="35"/>
        <end position="112"/>
    </location>
</feature>
<evidence type="ECO:0000256" key="1">
    <source>
        <dbReference type="ARBA" id="ARBA00022617"/>
    </source>
</evidence>
<dbReference type="Pfam" id="PF00173">
    <property type="entry name" value="Cyt-b5"/>
    <property type="match status" value="1"/>
</dbReference>
<organism evidence="8 9">
    <name type="scientific">Acrasis kona</name>
    <dbReference type="NCBI Taxonomy" id="1008807"/>
    <lineage>
        <taxon>Eukaryota</taxon>
        <taxon>Discoba</taxon>
        <taxon>Heterolobosea</taxon>
        <taxon>Tetramitia</taxon>
        <taxon>Eutetramitia</taxon>
        <taxon>Acrasidae</taxon>
        <taxon>Acrasis</taxon>
    </lineage>
</organism>
<dbReference type="Gene3D" id="3.10.120.10">
    <property type="entry name" value="Cytochrome b5-like heme/steroid binding domain"/>
    <property type="match status" value="1"/>
</dbReference>
<keyword evidence="2 5" id="KW-0479">Metal-binding</keyword>
<evidence type="ECO:0000256" key="2">
    <source>
        <dbReference type="ARBA" id="ARBA00022723"/>
    </source>
</evidence>
<name>A0AAW2YQB9_9EUKA</name>
<dbReference type="InterPro" id="IPR050668">
    <property type="entry name" value="Cytochrome_b5"/>
</dbReference>
<protein>
    <submittedName>
        <fullName evidence="8">Cytochrome b5</fullName>
    </submittedName>
</protein>
<dbReference type="GO" id="GO:0016020">
    <property type="term" value="C:membrane"/>
    <property type="evidence" value="ECO:0007669"/>
    <property type="project" value="TreeGrafter"/>
</dbReference>
<keyword evidence="9" id="KW-1185">Reference proteome</keyword>
<evidence type="ECO:0000256" key="6">
    <source>
        <dbReference type="SAM" id="MobiDB-lite"/>
    </source>
</evidence>
<dbReference type="PROSITE" id="PS00191">
    <property type="entry name" value="CYTOCHROME_B5_1"/>
    <property type="match status" value="1"/>
</dbReference>
<feature type="region of interest" description="Disordered" evidence="6">
    <location>
        <begin position="1"/>
        <end position="22"/>
    </location>
</feature>
<dbReference type="PROSITE" id="PS50255">
    <property type="entry name" value="CYTOCHROME_B5_2"/>
    <property type="match status" value="1"/>
</dbReference>